<dbReference type="EMBL" id="AAIXRY010000014">
    <property type="protein sequence ID" value="ECJ2326696.1"/>
    <property type="molecule type" value="Genomic_DNA"/>
</dbReference>
<sequence>MTNVGRIKRTSIAIRNYAASMTDGGVNALSGLQGISGNSVRAQQTIEYVADATQANLFLAK</sequence>
<comment type="caution">
    <text evidence="1">The sequence shown here is derived from an EMBL/GenBank/DDBJ whole genome shotgun (WGS) entry which is preliminary data.</text>
</comment>
<protein>
    <recommendedName>
        <fullName evidence="3">Flagellin</fullName>
    </recommendedName>
</protein>
<name>A0A5Y3UYX0_SALER</name>
<organism evidence="1 2">
    <name type="scientific">Salmonella enterica subsp. salamae</name>
    <dbReference type="NCBI Taxonomy" id="59202"/>
    <lineage>
        <taxon>Bacteria</taxon>
        <taxon>Pseudomonadati</taxon>
        <taxon>Pseudomonadota</taxon>
        <taxon>Gammaproteobacteria</taxon>
        <taxon>Enterobacterales</taxon>
        <taxon>Enterobacteriaceae</taxon>
        <taxon>Salmonella</taxon>
    </lineage>
</organism>
<dbReference type="AlphaFoldDB" id="A0A5Y3UYX0"/>
<gene>
    <name evidence="1" type="ORF">FNJ06_14030</name>
</gene>
<reference evidence="1 2" key="1">
    <citation type="submission" date="2019-07" db="EMBL/GenBank/DDBJ databases">
        <authorList>
            <person name="Ashton P.M."/>
            <person name="Dallman T."/>
            <person name="Nair S."/>
            <person name="De Pinna E."/>
            <person name="Peters T."/>
            <person name="Grant K."/>
        </authorList>
    </citation>
    <scope>NUCLEOTIDE SEQUENCE [LARGE SCALE GENOMIC DNA]</scope>
    <source>
        <strain evidence="1 2">598112</strain>
    </source>
</reference>
<evidence type="ECO:0000313" key="1">
    <source>
        <dbReference type="EMBL" id="ECJ2326696.1"/>
    </source>
</evidence>
<evidence type="ECO:0008006" key="3">
    <source>
        <dbReference type="Google" id="ProtNLM"/>
    </source>
</evidence>
<proteinExistence type="predicted"/>
<evidence type="ECO:0000313" key="2">
    <source>
        <dbReference type="Proteomes" id="UP000839824"/>
    </source>
</evidence>
<dbReference type="Proteomes" id="UP000839824">
    <property type="component" value="Unassembled WGS sequence"/>
</dbReference>
<accession>A0A5Y3UYX0</accession>